<protein>
    <submittedName>
        <fullName evidence="1">Uncharacterized protein</fullName>
    </submittedName>
</protein>
<organism evidence="1">
    <name type="scientific">Timema bartmani</name>
    <dbReference type="NCBI Taxonomy" id="61472"/>
    <lineage>
        <taxon>Eukaryota</taxon>
        <taxon>Metazoa</taxon>
        <taxon>Ecdysozoa</taxon>
        <taxon>Arthropoda</taxon>
        <taxon>Hexapoda</taxon>
        <taxon>Insecta</taxon>
        <taxon>Pterygota</taxon>
        <taxon>Neoptera</taxon>
        <taxon>Polyneoptera</taxon>
        <taxon>Phasmatodea</taxon>
        <taxon>Timematodea</taxon>
        <taxon>Timematoidea</taxon>
        <taxon>Timematidae</taxon>
        <taxon>Timema</taxon>
    </lineage>
</organism>
<accession>A0A7R9F9C9</accession>
<gene>
    <name evidence="1" type="ORF">TBIB3V08_LOCUS10747</name>
</gene>
<dbReference type="AlphaFoldDB" id="A0A7R9F9C9"/>
<proteinExistence type="predicted"/>
<reference evidence="1" key="1">
    <citation type="submission" date="2020-11" db="EMBL/GenBank/DDBJ databases">
        <authorList>
            <person name="Tran Van P."/>
        </authorList>
    </citation>
    <scope>NUCLEOTIDE SEQUENCE</scope>
</reference>
<dbReference type="EMBL" id="OD570054">
    <property type="protein sequence ID" value="CAD7448461.1"/>
    <property type="molecule type" value="Genomic_DNA"/>
</dbReference>
<name>A0A7R9F9C9_9NEOP</name>
<sequence length="98" mass="10993">MKSSWDGFLPIKEQIKDETETSNSVREIVKTEIKLYDSSLGIMDSNIDHFAPVDISEIKLEQDRSTLSTSCYLILSVPGSCEMHLWPHSGKGRFGSNS</sequence>
<evidence type="ECO:0000313" key="1">
    <source>
        <dbReference type="EMBL" id="CAD7448461.1"/>
    </source>
</evidence>